<comment type="similarity">
    <text evidence="2">Belongs to the beta-class carbonic anhydrase family.</text>
</comment>
<dbReference type="Pfam" id="PF00484">
    <property type="entry name" value="Pro_CA"/>
    <property type="match status" value="1"/>
</dbReference>
<evidence type="ECO:0000256" key="4">
    <source>
        <dbReference type="ARBA" id="ARBA00022723"/>
    </source>
</evidence>
<keyword evidence="5" id="KW-0862">Zinc</keyword>
<dbReference type="PANTHER" id="PTHR43175:SF3">
    <property type="entry name" value="CARBON DISULFIDE HYDROLASE"/>
    <property type="match status" value="1"/>
</dbReference>
<comment type="catalytic activity">
    <reaction evidence="6">
        <text>hydrogencarbonate + H(+) = CO2 + H2O</text>
        <dbReference type="Rhea" id="RHEA:10748"/>
        <dbReference type="ChEBI" id="CHEBI:15377"/>
        <dbReference type="ChEBI" id="CHEBI:15378"/>
        <dbReference type="ChEBI" id="CHEBI:16526"/>
        <dbReference type="ChEBI" id="CHEBI:17544"/>
        <dbReference type="EC" id="4.2.1.1"/>
    </reaction>
</comment>
<evidence type="ECO:0000313" key="8">
    <source>
        <dbReference type="Proteomes" id="UP000065533"/>
    </source>
</evidence>
<protein>
    <recommendedName>
        <fullName evidence="3">carbonic anhydrase</fullName>
        <ecNumber evidence="3">4.2.1.1</ecNumber>
    </recommendedName>
</protein>
<sequence length="188" mass="21059">MALLDQILEYNEVFVKEKRYEEFITTKFPDKKFVILTCMDTRLLEMLPKAMNFKNGDAKIVKSAGAVINHPFGGIMRSLLVAVYELNADEIYIVGHHDCGMSAIDPDVILDKMKKRGIDEKTIEMMKYSGVNLEGWLGGFDDVAESVAHSVDMVRHHPLLVNTVPVHGLVIDPTTGKLDVVVNGNENR</sequence>
<dbReference type="RefSeq" id="WP_058386025.1">
    <property type="nucleotide sequence ID" value="NZ_CP013661.2"/>
</dbReference>
<evidence type="ECO:0000256" key="6">
    <source>
        <dbReference type="ARBA" id="ARBA00048348"/>
    </source>
</evidence>
<evidence type="ECO:0000256" key="1">
    <source>
        <dbReference type="ARBA" id="ARBA00001947"/>
    </source>
</evidence>
<reference evidence="7" key="1">
    <citation type="submission" date="2016-01" db="EMBL/GenBank/DDBJ databases">
        <title>Complete genome of Planococcus kocurri type strain.</title>
        <authorList>
            <person name="See-Too W.S."/>
        </authorList>
    </citation>
    <scope>NUCLEOTIDE SEQUENCE [LARGE SCALE GENOMIC DNA]</scope>
    <source>
        <strain evidence="7">ATCC 43650</strain>
    </source>
</reference>
<accession>A0ABM5WYH0</accession>
<proteinExistence type="inferred from homology"/>
<comment type="cofactor">
    <cofactor evidence="1">
        <name>Zn(2+)</name>
        <dbReference type="ChEBI" id="CHEBI:29105"/>
    </cofactor>
</comment>
<dbReference type="InterPro" id="IPR036874">
    <property type="entry name" value="Carbonic_anhydrase_sf"/>
</dbReference>
<evidence type="ECO:0000256" key="2">
    <source>
        <dbReference type="ARBA" id="ARBA00006217"/>
    </source>
</evidence>
<dbReference type="EMBL" id="CP013661">
    <property type="protein sequence ID" value="ALS79376.1"/>
    <property type="molecule type" value="Genomic_DNA"/>
</dbReference>
<gene>
    <name evidence="7" type="ORF">AUO94_12395</name>
</gene>
<dbReference type="SUPFAM" id="SSF53056">
    <property type="entry name" value="beta-carbonic anhydrase, cab"/>
    <property type="match status" value="1"/>
</dbReference>
<dbReference type="InterPro" id="IPR001765">
    <property type="entry name" value="Carbonic_anhydrase"/>
</dbReference>
<evidence type="ECO:0000313" key="7">
    <source>
        <dbReference type="EMBL" id="ALS79376.1"/>
    </source>
</evidence>
<keyword evidence="4" id="KW-0479">Metal-binding</keyword>
<dbReference type="CDD" id="cd03379">
    <property type="entry name" value="beta_CA_cladeD"/>
    <property type="match status" value="1"/>
</dbReference>
<dbReference type="Proteomes" id="UP000065533">
    <property type="component" value="Chromosome"/>
</dbReference>
<name>A0ABM5WYH0_9BACL</name>
<evidence type="ECO:0000256" key="5">
    <source>
        <dbReference type="ARBA" id="ARBA00022833"/>
    </source>
</evidence>
<evidence type="ECO:0000256" key="3">
    <source>
        <dbReference type="ARBA" id="ARBA00012925"/>
    </source>
</evidence>
<dbReference type="PANTHER" id="PTHR43175">
    <property type="entry name" value="CARBONIC ANHYDRASE"/>
    <property type="match status" value="1"/>
</dbReference>
<dbReference type="Gene3D" id="3.40.1050.10">
    <property type="entry name" value="Carbonic anhydrase"/>
    <property type="match status" value="1"/>
</dbReference>
<dbReference type="SMART" id="SM00947">
    <property type="entry name" value="Pro_CA"/>
    <property type="match status" value="1"/>
</dbReference>
<keyword evidence="8" id="KW-1185">Reference proteome</keyword>
<organism evidence="7 8">
    <name type="scientific">Planococcus kocurii</name>
    <dbReference type="NCBI Taxonomy" id="1374"/>
    <lineage>
        <taxon>Bacteria</taxon>
        <taxon>Bacillati</taxon>
        <taxon>Bacillota</taxon>
        <taxon>Bacilli</taxon>
        <taxon>Bacillales</taxon>
        <taxon>Caryophanaceae</taxon>
        <taxon>Planococcus</taxon>
    </lineage>
</organism>
<dbReference type="EC" id="4.2.1.1" evidence="3"/>